<dbReference type="EMBL" id="BAAAYR010000004">
    <property type="protein sequence ID" value="GAA3569509.1"/>
    <property type="molecule type" value="Genomic_DNA"/>
</dbReference>
<comment type="similarity">
    <text evidence="2">Belongs to the CPA3 antiporters (TC 2.A.63) subunit F family.</text>
</comment>
<dbReference type="PANTHER" id="PTHR34702">
    <property type="entry name" value="NA(+)/H(+) ANTIPORTER SUBUNIT F1"/>
    <property type="match status" value="1"/>
</dbReference>
<dbReference type="Proteomes" id="UP001500767">
    <property type="component" value="Unassembled WGS sequence"/>
</dbReference>
<evidence type="ECO:0000256" key="6">
    <source>
        <dbReference type="ARBA" id="ARBA00022989"/>
    </source>
</evidence>
<protein>
    <recommendedName>
        <fullName evidence="11">Multisubunit sodium/proton antiporter, MrpF subunit</fullName>
    </recommendedName>
</protein>
<evidence type="ECO:0000256" key="5">
    <source>
        <dbReference type="ARBA" id="ARBA00022692"/>
    </source>
</evidence>
<keyword evidence="4" id="KW-1003">Cell membrane</keyword>
<keyword evidence="7 8" id="KW-0472">Membrane</keyword>
<keyword evidence="6 8" id="KW-1133">Transmembrane helix</keyword>
<gene>
    <name evidence="9" type="ORF">GCM10022197_27270</name>
</gene>
<keyword evidence="3" id="KW-0813">Transport</keyword>
<evidence type="ECO:0000256" key="2">
    <source>
        <dbReference type="ARBA" id="ARBA00009212"/>
    </source>
</evidence>
<reference evidence="10" key="1">
    <citation type="journal article" date="2019" name="Int. J. Syst. Evol. Microbiol.">
        <title>The Global Catalogue of Microorganisms (GCM) 10K type strain sequencing project: providing services to taxonomists for standard genome sequencing and annotation.</title>
        <authorList>
            <consortium name="The Broad Institute Genomics Platform"/>
            <consortium name="The Broad Institute Genome Sequencing Center for Infectious Disease"/>
            <person name="Wu L."/>
            <person name="Ma J."/>
        </authorList>
    </citation>
    <scope>NUCLEOTIDE SEQUENCE [LARGE SCALE GENOMIC DNA]</scope>
    <source>
        <strain evidence="10">JCM 16540</strain>
    </source>
</reference>
<evidence type="ECO:0000256" key="7">
    <source>
        <dbReference type="ARBA" id="ARBA00023136"/>
    </source>
</evidence>
<feature type="transmembrane region" description="Helical" evidence="8">
    <location>
        <begin position="40"/>
        <end position="60"/>
    </location>
</feature>
<sequence length="108" mass="11251">MNPVHTAVLVMVGLGALLLVAAATLTIARMARGPSSLDRVVAADVLVAIVIATLAAEAIVNDHATTLPVMLVLSLLGFAGAVSIARFVAERDLAVRWRDADRPDQGQQ</sequence>
<keyword evidence="10" id="KW-1185">Reference proteome</keyword>
<evidence type="ECO:0000256" key="4">
    <source>
        <dbReference type="ARBA" id="ARBA00022475"/>
    </source>
</evidence>
<name>A0ABP6XSU3_9ACTN</name>
<comment type="caution">
    <text evidence="9">The sequence shown here is derived from an EMBL/GenBank/DDBJ whole genome shotgun (WGS) entry which is preliminary data.</text>
</comment>
<dbReference type="RefSeq" id="WP_344742448.1">
    <property type="nucleotide sequence ID" value="NZ_BAAAYR010000004.1"/>
</dbReference>
<evidence type="ECO:0000256" key="1">
    <source>
        <dbReference type="ARBA" id="ARBA00004651"/>
    </source>
</evidence>
<evidence type="ECO:0008006" key="11">
    <source>
        <dbReference type="Google" id="ProtNLM"/>
    </source>
</evidence>
<evidence type="ECO:0000313" key="9">
    <source>
        <dbReference type="EMBL" id="GAA3569509.1"/>
    </source>
</evidence>
<dbReference type="PANTHER" id="PTHR34702:SF1">
    <property type="entry name" value="NA(+)_H(+) ANTIPORTER SUBUNIT F"/>
    <property type="match status" value="1"/>
</dbReference>
<evidence type="ECO:0000256" key="3">
    <source>
        <dbReference type="ARBA" id="ARBA00022448"/>
    </source>
</evidence>
<feature type="transmembrane region" description="Helical" evidence="8">
    <location>
        <begin position="6"/>
        <end position="28"/>
    </location>
</feature>
<dbReference type="InterPro" id="IPR007208">
    <property type="entry name" value="MrpF/PhaF-like"/>
</dbReference>
<evidence type="ECO:0000313" key="10">
    <source>
        <dbReference type="Proteomes" id="UP001500767"/>
    </source>
</evidence>
<evidence type="ECO:0000256" key="8">
    <source>
        <dbReference type="SAM" id="Phobius"/>
    </source>
</evidence>
<comment type="subcellular location">
    <subcellularLocation>
        <location evidence="1">Cell membrane</location>
        <topology evidence="1">Multi-pass membrane protein</topology>
    </subcellularLocation>
</comment>
<accession>A0ABP6XSU3</accession>
<proteinExistence type="inferred from homology"/>
<keyword evidence="5 8" id="KW-0812">Transmembrane</keyword>
<feature type="transmembrane region" description="Helical" evidence="8">
    <location>
        <begin position="66"/>
        <end position="89"/>
    </location>
</feature>
<organism evidence="9 10">
    <name type="scientific">Microlunatus spumicola</name>
    <dbReference type="NCBI Taxonomy" id="81499"/>
    <lineage>
        <taxon>Bacteria</taxon>
        <taxon>Bacillati</taxon>
        <taxon>Actinomycetota</taxon>
        <taxon>Actinomycetes</taxon>
        <taxon>Propionibacteriales</taxon>
        <taxon>Propionibacteriaceae</taxon>
        <taxon>Microlunatus</taxon>
    </lineage>
</organism>
<dbReference type="Pfam" id="PF04066">
    <property type="entry name" value="MrpF_PhaF"/>
    <property type="match status" value="1"/>
</dbReference>